<reference evidence="12" key="1">
    <citation type="journal article" date="2020" name="Stud. Mycol.">
        <title>101 Dothideomycetes genomes: a test case for predicting lifestyles and emergence of pathogens.</title>
        <authorList>
            <person name="Haridas S."/>
            <person name="Albert R."/>
            <person name="Binder M."/>
            <person name="Bloem J."/>
            <person name="Labutti K."/>
            <person name="Salamov A."/>
            <person name="Andreopoulos B."/>
            <person name="Baker S."/>
            <person name="Barry K."/>
            <person name="Bills G."/>
            <person name="Bluhm B."/>
            <person name="Cannon C."/>
            <person name="Castanera R."/>
            <person name="Culley D."/>
            <person name="Daum C."/>
            <person name="Ezra D."/>
            <person name="Gonzalez J."/>
            <person name="Henrissat B."/>
            <person name="Kuo A."/>
            <person name="Liang C."/>
            <person name="Lipzen A."/>
            <person name="Lutzoni F."/>
            <person name="Magnuson J."/>
            <person name="Mondo S."/>
            <person name="Nolan M."/>
            <person name="Ohm R."/>
            <person name="Pangilinan J."/>
            <person name="Park H.-J."/>
            <person name="Ramirez L."/>
            <person name="Alfaro M."/>
            <person name="Sun H."/>
            <person name="Tritt A."/>
            <person name="Yoshinaga Y."/>
            <person name="Zwiers L.-H."/>
            <person name="Turgeon B."/>
            <person name="Goodwin S."/>
            <person name="Spatafora J."/>
            <person name="Crous P."/>
            <person name="Grigoriev I."/>
        </authorList>
    </citation>
    <scope>NUCLEOTIDE SEQUENCE</scope>
    <source>
        <strain evidence="12">CBS 115976</strain>
    </source>
</reference>
<evidence type="ECO:0000256" key="3">
    <source>
        <dbReference type="ARBA" id="ARBA00010031"/>
    </source>
</evidence>
<evidence type="ECO:0000259" key="11">
    <source>
        <dbReference type="PROSITE" id="PS52012"/>
    </source>
</evidence>
<feature type="signal peptide" evidence="10">
    <location>
        <begin position="1"/>
        <end position="19"/>
    </location>
</feature>
<keyword evidence="13" id="KW-1185">Reference proteome</keyword>
<keyword evidence="5" id="KW-0472">Membrane</keyword>
<name>A0A6A6U435_9PEZI</name>
<dbReference type="GO" id="GO:0098552">
    <property type="term" value="C:side of membrane"/>
    <property type="evidence" value="ECO:0007669"/>
    <property type="project" value="UniProtKB-KW"/>
</dbReference>
<keyword evidence="9" id="KW-0349">Heme</keyword>
<keyword evidence="4" id="KW-0964">Secreted</keyword>
<dbReference type="PROSITE" id="PS52012">
    <property type="entry name" value="CFEM"/>
    <property type="match status" value="1"/>
</dbReference>
<keyword evidence="8" id="KW-0449">Lipoprotein</keyword>
<evidence type="ECO:0000256" key="8">
    <source>
        <dbReference type="ARBA" id="ARBA00023288"/>
    </source>
</evidence>
<evidence type="ECO:0000313" key="12">
    <source>
        <dbReference type="EMBL" id="KAF2666351.1"/>
    </source>
</evidence>
<keyword evidence="7 9" id="KW-1015">Disulfide bond</keyword>
<dbReference type="GO" id="GO:0005576">
    <property type="term" value="C:extracellular region"/>
    <property type="evidence" value="ECO:0007669"/>
    <property type="project" value="UniProtKB-SubCell"/>
</dbReference>
<keyword evidence="9" id="KW-0479">Metal-binding</keyword>
<evidence type="ECO:0000256" key="6">
    <source>
        <dbReference type="ARBA" id="ARBA00022729"/>
    </source>
</evidence>
<evidence type="ECO:0000256" key="5">
    <source>
        <dbReference type="ARBA" id="ARBA00022622"/>
    </source>
</evidence>
<keyword evidence="9" id="KW-0408">Iron</keyword>
<proteinExistence type="inferred from homology"/>
<organism evidence="12 13">
    <name type="scientific">Microthyrium microscopicum</name>
    <dbReference type="NCBI Taxonomy" id="703497"/>
    <lineage>
        <taxon>Eukaryota</taxon>
        <taxon>Fungi</taxon>
        <taxon>Dikarya</taxon>
        <taxon>Ascomycota</taxon>
        <taxon>Pezizomycotina</taxon>
        <taxon>Dothideomycetes</taxon>
        <taxon>Dothideomycetes incertae sedis</taxon>
        <taxon>Microthyriales</taxon>
        <taxon>Microthyriaceae</taxon>
        <taxon>Microthyrium</taxon>
    </lineage>
</organism>
<protein>
    <recommendedName>
        <fullName evidence="11">CFEM domain-containing protein</fullName>
    </recommendedName>
</protein>
<gene>
    <name evidence="12" type="ORF">BT63DRAFT_56661</name>
</gene>
<feature type="disulfide bond" evidence="9">
    <location>
        <begin position="49"/>
        <end position="56"/>
    </location>
</feature>
<feature type="binding site" description="axial binding residue" evidence="9">
    <location>
        <position position="53"/>
    </location>
    <ligand>
        <name>heme</name>
        <dbReference type="ChEBI" id="CHEBI:30413"/>
    </ligand>
    <ligandPart>
        <name>Fe</name>
        <dbReference type="ChEBI" id="CHEBI:18248"/>
    </ligandPart>
</feature>
<feature type="disulfide bond" evidence="9">
    <location>
        <begin position="35"/>
        <end position="75"/>
    </location>
</feature>
<feature type="chain" id="PRO_5025423839" description="CFEM domain-containing protein" evidence="10">
    <location>
        <begin position="20"/>
        <end position="134"/>
    </location>
</feature>
<feature type="domain" description="CFEM" evidence="11">
    <location>
        <begin position="7"/>
        <end position="118"/>
    </location>
</feature>
<evidence type="ECO:0000256" key="10">
    <source>
        <dbReference type="SAM" id="SignalP"/>
    </source>
</evidence>
<evidence type="ECO:0000313" key="13">
    <source>
        <dbReference type="Proteomes" id="UP000799302"/>
    </source>
</evidence>
<dbReference type="Proteomes" id="UP000799302">
    <property type="component" value="Unassembled WGS sequence"/>
</dbReference>
<evidence type="ECO:0000256" key="4">
    <source>
        <dbReference type="ARBA" id="ARBA00022525"/>
    </source>
</evidence>
<comment type="subcellular location">
    <subcellularLocation>
        <location evidence="1">Membrane</location>
        <topology evidence="1">Lipid-anchor</topology>
        <topology evidence="1">GPI-anchor</topology>
    </subcellularLocation>
    <subcellularLocation>
        <location evidence="2">Secreted</location>
    </subcellularLocation>
</comment>
<dbReference type="AlphaFoldDB" id="A0A6A6U435"/>
<evidence type="ECO:0000256" key="2">
    <source>
        <dbReference type="ARBA" id="ARBA00004613"/>
    </source>
</evidence>
<comment type="caution">
    <text evidence="9">Lacks conserved residue(s) required for the propagation of feature annotation.</text>
</comment>
<dbReference type="GO" id="GO:0046872">
    <property type="term" value="F:metal ion binding"/>
    <property type="evidence" value="ECO:0007669"/>
    <property type="project" value="UniProtKB-UniRule"/>
</dbReference>
<dbReference type="InterPro" id="IPR008427">
    <property type="entry name" value="Extracellular_membr_CFEM_dom"/>
</dbReference>
<dbReference type="EMBL" id="MU004239">
    <property type="protein sequence ID" value="KAF2666351.1"/>
    <property type="molecule type" value="Genomic_DNA"/>
</dbReference>
<keyword evidence="5" id="KW-0336">GPI-anchor</keyword>
<accession>A0A6A6U435</accession>
<evidence type="ECO:0000256" key="1">
    <source>
        <dbReference type="ARBA" id="ARBA00004589"/>
    </source>
</evidence>
<dbReference type="Pfam" id="PF05730">
    <property type="entry name" value="CFEM"/>
    <property type="match status" value="1"/>
</dbReference>
<keyword evidence="6 10" id="KW-0732">Signal</keyword>
<keyword evidence="5" id="KW-0325">Glycoprotein</keyword>
<evidence type="ECO:0000256" key="9">
    <source>
        <dbReference type="PROSITE-ProRule" id="PRU01356"/>
    </source>
</evidence>
<evidence type="ECO:0000256" key="7">
    <source>
        <dbReference type="ARBA" id="ARBA00023157"/>
    </source>
</evidence>
<comment type="similarity">
    <text evidence="3">Belongs to the RBT5 family.</text>
</comment>
<sequence length="134" mass="13718">MKTSILLLTTLITSILATASPQAPAIPQQFSFPRCGMNTMISGIAQSGCSATDGGCLCKQKSFIKAGSEGIPKKCPAEADQKQYIDFINMVCSGQPGYPLAVKAASKNVGTRLGGEGGYVLGMALVVAAVGGML</sequence>